<dbReference type="InterPro" id="IPR046956">
    <property type="entry name" value="RLP23-like"/>
</dbReference>
<comment type="caution">
    <text evidence="10">The sequence shown here is derived from an EMBL/GenBank/DDBJ whole genome shotgun (WGS) entry which is preliminary data.</text>
</comment>
<feature type="domain" description="Leucine-rich repeat-containing N-terminal plant-type" evidence="9">
    <location>
        <begin position="2"/>
        <end position="17"/>
    </location>
</feature>
<dbReference type="AlphaFoldDB" id="A0AAD3Y642"/>
<proteinExistence type="predicted"/>
<evidence type="ECO:0000256" key="3">
    <source>
        <dbReference type="ARBA" id="ARBA00022692"/>
    </source>
</evidence>
<protein>
    <recommendedName>
        <fullName evidence="9">Leucine-rich repeat-containing N-terminal plant-type domain-containing protein</fullName>
    </recommendedName>
</protein>
<organism evidence="10 11">
    <name type="scientific">Nepenthes gracilis</name>
    <name type="common">Slender pitcher plant</name>
    <dbReference type="NCBI Taxonomy" id="150966"/>
    <lineage>
        <taxon>Eukaryota</taxon>
        <taxon>Viridiplantae</taxon>
        <taxon>Streptophyta</taxon>
        <taxon>Embryophyta</taxon>
        <taxon>Tracheophyta</taxon>
        <taxon>Spermatophyta</taxon>
        <taxon>Magnoliopsida</taxon>
        <taxon>eudicotyledons</taxon>
        <taxon>Gunneridae</taxon>
        <taxon>Pentapetalae</taxon>
        <taxon>Caryophyllales</taxon>
        <taxon>Nepenthaceae</taxon>
        <taxon>Nepenthes</taxon>
    </lineage>
</organism>
<evidence type="ECO:0000256" key="7">
    <source>
        <dbReference type="ARBA" id="ARBA00023136"/>
    </source>
</evidence>
<dbReference type="Pfam" id="PF08263">
    <property type="entry name" value="LRRNT_2"/>
    <property type="match status" value="2"/>
</dbReference>
<dbReference type="PANTHER" id="PTHR48061">
    <property type="entry name" value="LEUCINE-RICH REPEAT RECEPTOR PROTEIN KINASE EMS1-LIKE-RELATED"/>
    <property type="match status" value="1"/>
</dbReference>
<accession>A0AAD3Y642</accession>
<dbReference type="EMBL" id="BSYO01000035">
    <property type="protein sequence ID" value="GMH28649.1"/>
    <property type="molecule type" value="Genomic_DNA"/>
</dbReference>
<keyword evidence="8" id="KW-0325">Glycoprotein</keyword>
<dbReference type="Gene3D" id="3.80.10.10">
    <property type="entry name" value="Ribonuclease Inhibitor"/>
    <property type="match status" value="2"/>
</dbReference>
<evidence type="ECO:0000256" key="6">
    <source>
        <dbReference type="ARBA" id="ARBA00022989"/>
    </source>
</evidence>
<keyword evidence="6" id="KW-1133">Transmembrane helix</keyword>
<evidence type="ECO:0000256" key="1">
    <source>
        <dbReference type="ARBA" id="ARBA00004479"/>
    </source>
</evidence>
<evidence type="ECO:0000256" key="8">
    <source>
        <dbReference type="ARBA" id="ARBA00023180"/>
    </source>
</evidence>
<feature type="domain" description="Leucine-rich repeat-containing N-terminal plant-type" evidence="9">
    <location>
        <begin position="31"/>
        <end position="50"/>
    </location>
</feature>
<dbReference type="Pfam" id="PF00560">
    <property type="entry name" value="LRR_1"/>
    <property type="match status" value="1"/>
</dbReference>
<dbReference type="InterPro" id="IPR001611">
    <property type="entry name" value="Leu-rich_rpt"/>
</dbReference>
<reference evidence="10" key="1">
    <citation type="submission" date="2023-05" db="EMBL/GenBank/DDBJ databases">
        <title>Nepenthes gracilis genome sequencing.</title>
        <authorList>
            <person name="Fukushima K."/>
        </authorList>
    </citation>
    <scope>NUCLEOTIDE SEQUENCE</scope>
    <source>
        <strain evidence="10">SING2019-196</strain>
    </source>
</reference>
<sequence>MLVFKNSLTINDSSLNSQFCAYNGQVPYVKTASWKVAGNDCCEWDGVTCNPLTRHVVGLDLSCGELQGTIPSNSTLFTLRHLRSLNLAFNDFYPLRISPEFGRFSRLKRLNLSTCFFTGKVPLTIAQLPQLASLDLSWYFFSTLEMPNFNVIV</sequence>
<dbReference type="InterPro" id="IPR032675">
    <property type="entry name" value="LRR_dom_sf"/>
</dbReference>
<keyword evidence="4" id="KW-0732">Signal</keyword>
<keyword evidence="5" id="KW-0677">Repeat</keyword>
<keyword evidence="3" id="KW-0812">Transmembrane</keyword>
<dbReference type="PANTHER" id="PTHR48061:SF46">
    <property type="entry name" value="LEUCINE-RICH REPEAT-CONTAINING N-TERMINAL PLANT-TYPE DOMAIN-CONTAINING PROTEIN"/>
    <property type="match status" value="1"/>
</dbReference>
<comment type="subcellular location">
    <subcellularLocation>
        <location evidence="1">Membrane</location>
        <topology evidence="1">Single-pass type I membrane protein</topology>
    </subcellularLocation>
</comment>
<dbReference type="Proteomes" id="UP001279734">
    <property type="component" value="Unassembled WGS sequence"/>
</dbReference>
<dbReference type="InterPro" id="IPR013210">
    <property type="entry name" value="LRR_N_plant-typ"/>
</dbReference>
<keyword evidence="11" id="KW-1185">Reference proteome</keyword>
<name>A0AAD3Y642_NEPGR</name>
<evidence type="ECO:0000313" key="10">
    <source>
        <dbReference type="EMBL" id="GMH28649.1"/>
    </source>
</evidence>
<evidence type="ECO:0000256" key="5">
    <source>
        <dbReference type="ARBA" id="ARBA00022737"/>
    </source>
</evidence>
<evidence type="ECO:0000259" key="9">
    <source>
        <dbReference type="Pfam" id="PF08263"/>
    </source>
</evidence>
<keyword evidence="7" id="KW-0472">Membrane</keyword>
<evidence type="ECO:0000313" key="11">
    <source>
        <dbReference type="Proteomes" id="UP001279734"/>
    </source>
</evidence>
<keyword evidence="2" id="KW-0433">Leucine-rich repeat</keyword>
<dbReference type="SUPFAM" id="SSF52058">
    <property type="entry name" value="L domain-like"/>
    <property type="match status" value="1"/>
</dbReference>
<evidence type="ECO:0000256" key="2">
    <source>
        <dbReference type="ARBA" id="ARBA00022614"/>
    </source>
</evidence>
<dbReference type="GO" id="GO:0016020">
    <property type="term" value="C:membrane"/>
    <property type="evidence" value="ECO:0007669"/>
    <property type="project" value="UniProtKB-SubCell"/>
</dbReference>
<gene>
    <name evidence="10" type="ORF">Nepgr_030492</name>
</gene>
<evidence type="ECO:0000256" key="4">
    <source>
        <dbReference type="ARBA" id="ARBA00022729"/>
    </source>
</evidence>